<comment type="subcellular location">
    <subcellularLocation>
        <location evidence="1">Secreted</location>
    </subcellularLocation>
</comment>
<evidence type="ECO:0000256" key="1">
    <source>
        <dbReference type="ARBA" id="ARBA00004613"/>
    </source>
</evidence>
<gene>
    <name evidence="6" type="ORF">OJAV_G00007700</name>
</gene>
<dbReference type="OrthoDB" id="8678705at2759"/>
<dbReference type="PANTHER" id="PTHR11967">
    <property type="entry name" value="ALPHA-1-ACID GLYCOPROTEIN"/>
    <property type="match status" value="1"/>
</dbReference>
<evidence type="ECO:0000256" key="3">
    <source>
        <dbReference type="ARBA" id="ARBA00022729"/>
    </source>
</evidence>
<evidence type="ECO:0000256" key="5">
    <source>
        <dbReference type="SAM" id="SignalP"/>
    </source>
</evidence>
<proteinExistence type="predicted"/>
<dbReference type="GO" id="GO:0005576">
    <property type="term" value="C:extracellular region"/>
    <property type="evidence" value="ECO:0007669"/>
    <property type="project" value="UniProtKB-SubCell"/>
</dbReference>
<protein>
    <recommendedName>
        <fullName evidence="8">Apolipoprotein M</fullName>
    </recommendedName>
</protein>
<keyword evidence="7" id="KW-1185">Reference proteome</keyword>
<keyword evidence="3 5" id="KW-0732">Signal</keyword>
<sequence>MKCVAVVWLSLLSLGGSASESSRCDVLLKPITISNEEMLGRWLYVGGSSNIPGSRSLAHMMTSVWLNLTATAKSNVLNLVQTQRMVGQCSSIAYDVIFENSTMVIEKPFYLKEVYLPTECSDCLVAAEDIVSGTDEFTSLLMFSRSRNVPPAALEMLRDQAECLQMVPPIILDPNSEMCPDNIPRSEGLSALNSLLEAKTGQRVARFLDAIFDFFVN</sequence>
<reference evidence="6 7" key="1">
    <citation type="submission" date="2018-11" db="EMBL/GenBank/DDBJ databases">
        <authorList>
            <person name="Lopez-Roques C."/>
            <person name="Donnadieu C."/>
            <person name="Bouchez O."/>
            <person name="Klopp C."/>
            <person name="Cabau C."/>
            <person name="Zahm M."/>
        </authorList>
    </citation>
    <scope>NUCLEOTIDE SEQUENCE [LARGE SCALE GENOMIC DNA]</scope>
    <source>
        <strain evidence="6">RS831</strain>
        <tissue evidence="6">Whole body</tissue>
    </source>
</reference>
<feature type="signal peptide" evidence="5">
    <location>
        <begin position="1"/>
        <end position="18"/>
    </location>
</feature>
<evidence type="ECO:0000313" key="7">
    <source>
        <dbReference type="Proteomes" id="UP000283210"/>
    </source>
</evidence>
<dbReference type="EMBL" id="CM012437">
    <property type="protein sequence ID" value="RVE76427.1"/>
    <property type="molecule type" value="Genomic_DNA"/>
</dbReference>
<dbReference type="PANTHER" id="PTHR11967:SF2">
    <property type="entry name" value="ALPHA-1-ACID GLYCOPROTEIN 1"/>
    <property type="match status" value="1"/>
</dbReference>
<organism evidence="6 7">
    <name type="scientific">Oryzias javanicus</name>
    <name type="common">Javanese ricefish</name>
    <name type="synonym">Aplocheilus javanicus</name>
    <dbReference type="NCBI Taxonomy" id="123683"/>
    <lineage>
        <taxon>Eukaryota</taxon>
        <taxon>Metazoa</taxon>
        <taxon>Chordata</taxon>
        <taxon>Craniata</taxon>
        <taxon>Vertebrata</taxon>
        <taxon>Euteleostomi</taxon>
        <taxon>Actinopterygii</taxon>
        <taxon>Neopterygii</taxon>
        <taxon>Teleostei</taxon>
        <taxon>Neoteleostei</taxon>
        <taxon>Acanthomorphata</taxon>
        <taxon>Ovalentaria</taxon>
        <taxon>Atherinomorphae</taxon>
        <taxon>Beloniformes</taxon>
        <taxon>Adrianichthyidae</taxon>
        <taxon>Oryziinae</taxon>
        <taxon>Oryzias</taxon>
    </lineage>
</organism>
<dbReference type="SUPFAM" id="SSF50814">
    <property type="entry name" value="Lipocalins"/>
    <property type="match status" value="1"/>
</dbReference>
<evidence type="ECO:0000313" key="6">
    <source>
        <dbReference type="EMBL" id="RVE76427.1"/>
    </source>
</evidence>
<accession>A0A3S2MHZ7</accession>
<evidence type="ECO:0000256" key="2">
    <source>
        <dbReference type="ARBA" id="ARBA00022525"/>
    </source>
</evidence>
<dbReference type="Proteomes" id="UP000283210">
    <property type="component" value="Chromosome 1"/>
</dbReference>
<dbReference type="AlphaFoldDB" id="A0A3S2MHZ7"/>
<dbReference type="InterPro" id="IPR012674">
    <property type="entry name" value="Calycin"/>
</dbReference>
<keyword evidence="4" id="KW-0325">Glycoprotein</keyword>
<dbReference type="Gene3D" id="2.40.128.20">
    <property type="match status" value="1"/>
</dbReference>
<evidence type="ECO:0008006" key="8">
    <source>
        <dbReference type="Google" id="ProtNLM"/>
    </source>
</evidence>
<evidence type="ECO:0000256" key="4">
    <source>
        <dbReference type="ARBA" id="ARBA00023180"/>
    </source>
</evidence>
<reference evidence="6 7" key="2">
    <citation type="submission" date="2019-01" db="EMBL/GenBank/DDBJ databases">
        <title>A chromosome length genome reference of the Java medaka (oryzias javanicus).</title>
        <authorList>
            <person name="Herpin A."/>
            <person name="Takehana Y."/>
            <person name="Naruse K."/>
            <person name="Ansai S."/>
            <person name="Kawaguchi M."/>
        </authorList>
    </citation>
    <scope>NUCLEOTIDE SEQUENCE [LARGE SCALE GENOMIC DNA]</scope>
    <source>
        <strain evidence="6">RS831</strain>
        <tissue evidence="6">Whole body</tissue>
    </source>
</reference>
<keyword evidence="2" id="KW-0964">Secreted</keyword>
<feature type="chain" id="PRO_5018592729" description="Apolipoprotein M" evidence="5">
    <location>
        <begin position="19"/>
        <end position="217"/>
    </location>
</feature>
<name>A0A3S2MHZ7_ORYJA</name>